<comment type="subcellular location">
    <subcellularLocation>
        <location evidence="4 14">Cytoplasm</location>
    </subcellularLocation>
</comment>
<name>A0ABP7NAH9_9GAMM</name>
<feature type="binding site" evidence="14 15">
    <location>
        <position position="20"/>
    </location>
    <ligand>
        <name>a divalent metal cation</name>
        <dbReference type="ChEBI" id="CHEBI:60240"/>
    </ligand>
</feature>
<evidence type="ECO:0000256" key="16">
    <source>
        <dbReference type="RuleBase" id="RU003515"/>
    </source>
</evidence>
<dbReference type="Gene3D" id="3.30.420.10">
    <property type="entry name" value="Ribonuclease H-like superfamily/Ribonuclease H"/>
    <property type="match status" value="1"/>
</dbReference>
<evidence type="ECO:0000256" key="13">
    <source>
        <dbReference type="ARBA" id="ARBA00023211"/>
    </source>
</evidence>
<dbReference type="InterPro" id="IPR012337">
    <property type="entry name" value="RNaseH-like_sf"/>
</dbReference>
<evidence type="ECO:0000256" key="9">
    <source>
        <dbReference type="ARBA" id="ARBA00022722"/>
    </source>
</evidence>
<dbReference type="SUPFAM" id="SSF53098">
    <property type="entry name" value="Ribonuclease H-like"/>
    <property type="match status" value="1"/>
</dbReference>
<keyword evidence="8 14" id="KW-0963">Cytoplasm</keyword>
<evidence type="ECO:0000256" key="7">
    <source>
        <dbReference type="ARBA" id="ARBA00019179"/>
    </source>
</evidence>
<feature type="binding site" evidence="14 15">
    <location>
        <position position="112"/>
    </location>
    <ligand>
        <name>a divalent metal cation</name>
        <dbReference type="ChEBI" id="CHEBI:60240"/>
    </ligand>
</feature>
<keyword evidence="13 14" id="KW-0464">Manganese</keyword>
<evidence type="ECO:0000313" key="19">
    <source>
        <dbReference type="Proteomes" id="UP001501565"/>
    </source>
</evidence>
<evidence type="ECO:0000256" key="10">
    <source>
        <dbReference type="ARBA" id="ARBA00022723"/>
    </source>
</evidence>
<evidence type="ECO:0000256" key="11">
    <source>
        <dbReference type="ARBA" id="ARBA00022759"/>
    </source>
</evidence>
<comment type="function">
    <text evidence="3 14 16">Endonuclease that specifically degrades the RNA of RNA-DNA hybrids.</text>
</comment>
<reference evidence="19" key="1">
    <citation type="journal article" date="2019" name="Int. J. Syst. Evol. Microbiol.">
        <title>The Global Catalogue of Microorganisms (GCM) 10K type strain sequencing project: providing services to taxonomists for standard genome sequencing and annotation.</title>
        <authorList>
            <consortium name="The Broad Institute Genomics Platform"/>
            <consortium name="The Broad Institute Genome Sequencing Center for Infectious Disease"/>
            <person name="Wu L."/>
            <person name="Ma J."/>
        </authorList>
    </citation>
    <scope>NUCLEOTIDE SEQUENCE [LARGE SCALE GENOMIC DNA]</scope>
    <source>
        <strain evidence="19">JCM 17551</strain>
    </source>
</reference>
<evidence type="ECO:0000256" key="4">
    <source>
        <dbReference type="ARBA" id="ARBA00004496"/>
    </source>
</evidence>
<evidence type="ECO:0000259" key="17">
    <source>
        <dbReference type="PROSITE" id="PS51975"/>
    </source>
</evidence>
<dbReference type="EMBL" id="BAABBN010000015">
    <property type="protein sequence ID" value="GAA3940418.1"/>
    <property type="molecule type" value="Genomic_DNA"/>
</dbReference>
<dbReference type="Proteomes" id="UP001501565">
    <property type="component" value="Unassembled WGS sequence"/>
</dbReference>
<keyword evidence="10 14" id="KW-0479">Metal-binding</keyword>
<evidence type="ECO:0000256" key="1">
    <source>
        <dbReference type="ARBA" id="ARBA00000077"/>
    </source>
</evidence>
<proteinExistence type="inferred from homology"/>
<evidence type="ECO:0000256" key="6">
    <source>
        <dbReference type="ARBA" id="ARBA00012180"/>
    </source>
</evidence>
<comment type="cofactor">
    <cofactor evidence="14 15">
        <name>Mn(2+)</name>
        <dbReference type="ChEBI" id="CHEBI:29035"/>
    </cofactor>
    <cofactor evidence="14 15">
        <name>Mg(2+)</name>
        <dbReference type="ChEBI" id="CHEBI:18420"/>
    </cofactor>
    <text evidence="14 15">Manganese or magnesium. Binds 1 divalent metal ion per monomer in the absence of substrate. May bind a second metal ion after substrate binding.</text>
</comment>
<keyword evidence="11 14" id="KW-0255">Endonuclease</keyword>
<dbReference type="HAMAP" id="MF_00052_B">
    <property type="entry name" value="RNase_HII_B"/>
    <property type="match status" value="1"/>
</dbReference>
<feature type="binding site" evidence="14 15">
    <location>
        <position position="21"/>
    </location>
    <ligand>
        <name>a divalent metal cation</name>
        <dbReference type="ChEBI" id="CHEBI:60240"/>
    </ligand>
</feature>
<evidence type="ECO:0000256" key="14">
    <source>
        <dbReference type="HAMAP-Rule" id="MF_00052"/>
    </source>
</evidence>
<dbReference type="NCBIfam" id="NF000595">
    <property type="entry name" value="PRK00015.1-3"/>
    <property type="match status" value="1"/>
</dbReference>
<dbReference type="InterPro" id="IPR036397">
    <property type="entry name" value="RNaseH_sf"/>
</dbReference>
<comment type="cofactor">
    <cofactor evidence="2">
        <name>Mg(2+)</name>
        <dbReference type="ChEBI" id="CHEBI:18420"/>
    </cofactor>
</comment>
<evidence type="ECO:0000256" key="15">
    <source>
        <dbReference type="PROSITE-ProRule" id="PRU01319"/>
    </source>
</evidence>
<organism evidence="18 19">
    <name type="scientific">Litoribacillus peritrichatus</name>
    <dbReference type="NCBI Taxonomy" id="718191"/>
    <lineage>
        <taxon>Bacteria</taxon>
        <taxon>Pseudomonadati</taxon>
        <taxon>Pseudomonadota</taxon>
        <taxon>Gammaproteobacteria</taxon>
        <taxon>Oceanospirillales</taxon>
        <taxon>Oceanospirillaceae</taxon>
        <taxon>Litoribacillus</taxon>
    </lineage>
</organism>
<accession>A0ABP7NAH9</accession>
<dbReference type="InterPro" id="IPR022898">
    <property type="entry name" value="RNase_HII"/>
</dbReference>
<dbReference type="InterPro" id="IPR001352">
    <property type="entry name" value="RNase_HII/HIII"/>
</dbReference>
<evidence type="ECO:0000313" key="18">
    <source>
        <dbReference type="EMBL" id="GAA3940418.1"/>
    </source>
</evidence>
<dbReference type="PROSITE" id="PS51975">
    <property type="entry name" value="RNASE_H_2"/>
    <property type="match status" value="1"/>
</dbReference>
<comment type="catalytic activity">
    <reaction evidence="1 14 15 16">
        <text>Endonucleolytic cleavage to 5'-phosphomonoester.</text>
        <dbReference type="EC" id="3.1.26.4"/>
    </reaction>
</comment>
<evidence type="ECO:0000256" key="5">
    <source>
        <dbReference type="ARBA" id="ARBA00007383"/>
    </source>
</evidence>
<feature type="domain" description="RNase H type-2" evidence="17">
    <location>
        <begin position="14"/>
        <end position="202"/>
    </location>
</feature>
<keyword evidence="12 14" id="KW-0378">Hydrolase</keyword>
<dbReference type="InterPro" id="IPR024567">
    <property type="entry name" value="RNase_HII/HIII_dom"/>
</dbReference>
<evidence type="ECO:0000256" key="8">
    <source>
        <dbReference type="ARBA" id="ARBA00022490"/>
    </source>
</evidence>
<keyword evidence="19" id="KW-1185">Reference proteome</keyword>
<comment type="similarity">
    <text evidence="5 14 16">Belongs to the RNase HII family.</text>
</comment>
<gene>
    <name evidence="14 18" type="primary">rnhB</name>
    <name evidence="18" type="ORF">GCM10022277_40480</name>
</gene>
<dbReference type="PANTHER" id="PTHR10954:SF18">
    <property type="entry name" value="RIBONUCLEASE HII"/>
    <property type="match status" value="1"/>
</dbReference>
<dbReference type="NCBIfam" id="NF000596">
    <property type="entry name" value="PRK00015.1-4"/>
    <property type="match status" value="1"/>
</dbReference>
<sequence>MADLDPFVPEFKGLLLAGADEAGRGPLAGDVVAAAVILDPERPIEGLNDSKKLSEKKRELLFDQIIDQALSYGIARASVAEIDELNILNASMLAMKRAIDMLSPKAEFALIDGNRIPPELSCPAEAVVKGDARHQAIAAASILAKVTRDREMVALDKQFPEYGFAKHKGYPTKAHIVAIEKHGVTKYHRRSFGPVQKNLSLF</sequence>
<evidence type="ECO:0000256" key="2">
    <source>
        <dbReference type="ARBA" id="ARBA00001946"/>
    </source>
</evidence>
<dbReference type="CDD" id="cd07182">
    <property type="entry name" value="RNase_HII_bacteria_HII_like"/>
    <property type="match status" value="1"/>
</dbReference>
<dbReference type="Pfam" id="PF01351">
    <property type="entry name" value="RNase_HII"/>
    <property type="match status" value="1"/>
</dbReference>
<dbReference type="PANTHER" id="PTHR10954">
    <property type="entry name" value="RIBONUCLEASE H2 SUBUNIT A"/>
    <property type="match status" value="1"/>
</dbReference>
<dbReference type="EC" id="3.1.26.4" evidence="6 14"/>
<dbReference type="NCBIfam" id="NF000594">
    <property type="entry name" value="PRK00015.1-1"/>
    <property type="match status" value="1"/>
</dbReference>
<evidence type="ECO:0000256" key="12">
    <source>
        <dbReference type="ARBA" id="ARBA00022801"/>
    </source>
</evidence>
<keyword evidence="9 14" id="KW-0540">Nuclease</keyword>
<dbReference type="RefSeq" id="WP_344800469.1">
    <property type="nucleotide sequence ID" value="NZ_BAABBN010000015.1"/>
</dbReference>
<protein>
    <recommendedName>
        <fullName evidence="7 14">Ribonuclease HII</fullName>
        <shortName evidence="14">RNase HII</shortName>
        <ecNumber evidence="6 14">3.1.26.4</ecNumber>
    </recommendedName>
</protein>
<evidence type="ECO:0000256" key="3">
    <source>
        <dbReference type="ARBA" id="ARBA00004065"/>
    </source>
</evidence>
<comment type="caution">
    <text evidence="18">The sequence shown here is derived from an EMBL/GenBank/DDBJ whole genome shotgun (WGS) entry which is preliminary data.</text>
</comment>